<dbReference type="GO" id="GO:0035925">
    <property type="term" value="F:mRNA 3'-UTR AU-rich region binding"/>
    <property type="evidence" value="ECO:0007669"/>
    <property type="project" value="TreeGrafter"/>
</dbReference>
<dbReference type="NCBIfam" id="NF003282">
    <property type="entry name" value="PRK04282.1-1"/>
    <property type="match status" value="1"/>
</dbReference>
<dbReference type="InterPro" id="IPR050590">
    <property type="entry name" value="Exosome_comp_Rrp42_subfam"/>
</dbReference>
<evidence type="ECO:0000313" key="7">
    <source>
        <dbReference type="Proteomes" id="UP000677687"/>
    </source>
</evidence>
<accession>A0A8T4KT68</accession>
<gene>
    <name evidence="6" type="ORF">J4415_01510</name>
</gene>
<dbReference type="InterPro" id="IPR027408">
    <property type="entry name" value="PNPase/RNase_PH_dom_sf"/>
</dbReference>
<name>A0A8T4KT68_9ARCH</name>
<dbReference type="GO" id="GO:0000177">
    <property type="term" value="C:cytoplasmic exosome (RNase complex)"/>
    <property type="evidence" value="ECO:0007669"/>
    <property type="project" value="TreeGrafter"/>
</dbReference>
<reference evidence="6" key="2">
    <citation type="submission" date="2021-05" db="EMBL/GenBank/DDBJ databases">
        <title>Protein family content uncovers lineage relationships and bacterial pathway maintenance mechanisms in DPANN archaea.</title>
        <authorList>
            <person name="Castelle C.J."/>
            <person name="Meheust R."/>
            <person name="Jaffe A.L."/>
            <person name="Seitz K."/>
            <person name="Gong X."/>
            <person name="Baker B.J."/>
            <person name="Banfield J.F."/>
        </authorList>
    </citation>
    <scope>NUCLEOTIDE SEQUENCE</scope>
    <source>
        <strain evidence="6">RIFCSPHIGHO2_01_FULL_AR10_44_11</strain>
    </source>
</reference>
<evidence type="ECO:0000256" key="1">
    <source>
        <dbReference type="ARBA" id="ARBA00004496"/>
    </source>
</evidence>
<evidence type="ECO:0000259" key="4">
    <source>
        <dbReference type="Pfam" id="PF01138"/>
    </source>
</evidence>
<dbReference type="SUPFAM" id="SSF55666">
    <property type="entry name" value="Ribonuclease PH domain 2-like"/>
    <property type="match status" value="1"/>
</dbReference>
<dbReference type="InterPro" id="IPR020568">
    <property type="entry name" value="Ribosomal_Su5_D2-typ_SF"/>
</dbReference>
<dbReference type="Gene3D" id="3.30.230.70">
    <property type="entry name" value="GHMP Kinase, N-terminal domain"/>
    <property type="match status" value="1"/>
</dbReference>
<dbReference type="InterPro" id="IPR001247">
    <property type="entry name" value="ExoRNase_PH_dom1"/>
</dbReference>
<dbReference type="InterPro" id="IPR015847">
    <property type="entry name" value="ExoRNase_PH_dom2"/>
</dbReference>
<dbReference type="SUPFAM" id="SSF54211">
    <property type="entry name" value="Ribosomal protein S5 domain 2-like"/>
    <property type="match status" value="1"/>
</dbReference>
<dbReference type="Proteomes" id="UP000677687">
    <property type="component" value="Unassembled WGS sequence"/>
</dbReference>
<evidence type="ECO:0000256" key="3">
    <source>
        <dbReference type="ARBA" id="ARBA00022835"/>
    </source>
</evidence>
<keyword evidence="2" id="KW-0963">Cytoplasm</keyword>
<sequence>MSVVIWDLDTDKVINRLKEGKRVDERAFDEYREIKMQKQISENADGSARVQLGETDIIAGVKFELGKPYSDTPEEGTMSVNSELLPLASPTFEFGPPSVESVELARVVDRGIRESKCMDFKSFCIREKELAYTANIDIYVVNYAGNLFDASAFAAIAALAETKLPKVEEDKLVAGEYSGKLKLSRKPILSTFAKISNSIVIDPNLAEEKAMNARFSVSTTEDEMLCAFQKGLGGSFTSAELSSMLDIALKKGKELRKLL</sequence>
<dbReference type="Pfam" id="PF01138">
    <property type="entry name" value="RNase_PH"/>
    <property type="match status" value="1"/>
</dbReference>
<evidence type="ECO:0000259" key="5">
    <source>
        <dbReference type="Pfam" id="PF03725"/>
    </source>
</evidence>
<comment type="caution">
    <text evidence="6">The sequence shown here is derived from an EMBL/GenBank/DDBJ whole genome shotgun (WGS) entry which is preliminary data.</text>
</comment>
<dbReference type="PANTHER" id="PTHR11097:SF8">
    <property type="entry name" value="EXOSOME COMPLEX COMPONENT RRP42"/>
    <property type="match status" value="1"/>
</dbReference>
<keyword evidence="3" id="KW-0271">Exosome</keyword>
<dbReference type="AlphaFoldDB" id="A0A8T4KT68"/>
<evidence type="ECO:0000256" key="2">
    <source>
        <dbReference type="ARBA" id="ARBA00022490"/>
    </source>
</evidence>
<dbReference type="EMBL" id="JAGVWD010000019">
    <property type="protein sequence ID" value="MBS3057287.1"/>
    <property type="molecule type" value="Genomic_DNA"/>
</dbReference>
<dbReference type="InterPro" id="IPR036345">
    <property type="entry name" value="ExoRNase_PH_dom2_sf"/>
</dbReference>
<organism evidence="6 7">
    <name type="scientific">Candidatus Iainarchaeum sp</name>
    <dbReference type="NCBI Taxonomy" id="3101447"/>
    <lineage>
        <taxon>Archaea</taxon>
        <taxon>Candidatus Iainarchaeota</taxon>
        <taxon>Candidatus Iainarchaeia</taxon>
        <taxon>Candidatus Iainarchaeales</taxon>
        <taxon>Candidatus Iainarchaeaceae</taxon>
        <taxon>Candidatus Iainarchaeum</taxon>
    </lineage>
</organism>
<dbReference type="Pfam" id="PF03725">
    <property type="entry name" value="RNase_PH_C"/>
    <property type="match status" value="1"/>
</dbReference>
<evidence type="ECO:0000313" key="6">
    <source>
        <dbReference type="EMBL" id="MBS3057287.1"/>
    </source>
</evidence>
<dbReference type="PANTHER" id="PTHR11097">
    <property type="entry name" value="EXOSOME COMPLEX EXONUCLEASE RIBOSOMAL RNA PROCESSING PROTEIN"/>
    <property type="match status" value="1"/>
</dbReference>
<feature type="domain" description="Exoribonuclease phosphorolytic" evidence="5">
    <location>
        <begin position="187"/>
        <end position="250"/>
    </location>
</feature>
<reference evidence="6" key="1">
    <citation type="submission" date="2021-03" db="EMBL/GenBank/DDBJ databases">
        <authorList>
            <person name="Jaffe A."/>
        </authorList>
    </citation>
    <scope>NUCLEOTIDE SEQUENCE</scope>
    <source>
        <strain evidence="6">RIFCSPHIGHO2_01_FULL_AR10_44_11</strain>
    </source>
</reference>
<dbReference type="GO" id="GO:0016075">
    <property type="term" value="P:rRNA catabolic process"/>
    <property type="evidence" value="ECO:0007669"/>
    <property type="project" value="TreeGrafter"/>
</dbReference>
<feature type="domain" description="Exoribonuclease phosphorolytic" evidence="4">
    <location>
        <begin position="30"/>
        <end position="165"/>
    </location>
</feature>
<protein>
    <submittedName>
        <fullName evidence="6">Exosome complex protein Rrp42</fullName>
    </submittedName>
</protein>
<comment type="subcellular location">
    <subcellularLocation>
        <location evidence="1">Cytoplasm</location>
    </subcellularLocation>
</comment>
<proteinExistence type="predicted"/>